<dbReference type="InterPro" id="IPR025110">
    <property type="entry name" value="AMP-bd_C"/>
</dbReference>
<dbReference type="SUPFAM" id="SSF56801">
    <property type="entry name" value="Acetyl-CoA synthetase-like"/>
    <property type="match status" value="2"/>
</dbReference>
<dbReference type="InterPro" id="IPR000873">
    <property type="entry name" value="AMP-dep_synth/lig_dom"/>
</dbReference>
<dbReference type="FunFam" id="2.30.38.10:FF:000001">
    <property type="entry name" value="Non-ribosomal peptide synthetase PvdI"/>
    <property type="match status" value="1"/>
</dbReference>
<evidence type="ECO:0000259" key="7">
    <source>
        <dbReference type="PROSITE" id="PS50075"/>
    </source>
</evidence>
<dbReference type="PROSITE" id="PS00012">
    <property type="entry name" value="PHOSPHOPANTETHEINE"/>
    <property type="match status" value="1"/>
</dbReference>
<dbReference type="InterPro" id="IPR010060">
    <property type="entry name" value="NRPS_synth"/>
</dbReference>
<dbReference type="InterPro" id="IPR020845">
    <property type="entry name" value="AMP-binding_CS"/>
</dbReference>
<gene>
    <name evidence="8" type="ORF">HNS30_32420</name>
</gene>
<dbReference type="PROSITE" id="PS00455">
    <property type="entry name" value="AMP_BINDING"/>
    <property type="match status" value="1"/>
</dbReference>
<dbReference type="InterPro" id="IPR020806">
    <property type="entry name" value="PKS_PP-bd"/>
</dbReference>
<dbReference type="NCBIfam" id="TIGR01733">
    <property type="entry name" value="AA-adenyl-dom"/>
    <property type="match status" value="1"/>
</dbReference>
<reference evidence="8 9" key="1">
    <citation type="submission" date="2020-05" db="EMBL/GenBank/DDBJ databases">
        <authorList>
            <person name="Whitworth D."/>
        </authorList>
    </citation>
    <scope>NUCLEOTIDE SEQUENCE [LARGE SCALE GENOMIC DNA]</scope>
    <source>
        <strain evidence="8 9">CA046A</strain>
    </source>
</reference>
<comment type="caution">
    <text evidence="8">The sequence shown here is derived from an EMBL/GenBank/DDBJ whole genome shotgun (WGS) entry which is preliminary data.</text>
</comment>
<dbReference type="PROSITE" id="PS50075">
    <property type="entry name" value="CARRIER"/>
    <property type="match status" value="1"/>
</dbReference>
<evidence type="ECO:0000256" key="1">
    <source>
        <dbReference type="ARBA" id="ARBA00001957"/>
    </source>
</evidence>
<feature type="region of interest" description="Disordered" evidence="6">
    <location>
        <begin position="28"/>
        <end position="51"/>
    </location>
</feature>
<dbReference type="RefSeq" id="WP_171420914.1">
    <property type="nucleotide sequence ID" value="NZ_JABFJW010000366.1"/>
</dbReference>
<dbReference type="Pfam" id="PF00501">
    <property type="entry name" value="AMP-binding"/>
    <property type="match status" value="2"/>
</dbReference>
<feature type="compositionally biased region" description="Polar residues" evidence="6">
    <location>
        <begin position="28"/>
        <end position="40"/>
    </location>
</feature>
<dbReference type="CDD" id="cd19534">
    <property type="entry name" value="E_NRPS"/>
    <property type="match status" value="1"/>
</dbReference>
<dbReference type="SUPFAM" id="SSF47336">
    <property type="entry name" value="ACP-like"/>
    <property type="match status" value="1"/>
</dbReference>
<dbReference type="GO" id="GO:0003824">
    <property type="term" value="F:catalytic activity"/>
    <property type="evidence" value="ECO:0007669"/>
    <property type="project" value="InterPro"/>
</dbReference>
<evidence type="ECO:0000256" key="5">
    <source>
        <dbReference type="ARBA" id="ARBA00022737"/>
    </source>
</evidence>
<dbReference type="InterPro" id="IPR036736">
    <property type="entry name" value="ACP-like_sf"/>
</dbReference>
<evidence type="ECO:0000256" key="6">
    <source>
        <dbReference type="SAM" id="MobiDB-lite"/>
    </source>
</evidence>
<evidence type="ECO:0000256" key="3">
    <source>
        <dbReference type="ARBA" id="ARBA00022450"/>
    </source>
</evidence>
<dbReference type="PANTHER" id="PTHR45527">
    <property type="entry name" value="NONRIBOSOMAL PEPTIDE SYNTHETASE"/>
    <property type="match status" value="1"/>
</dbReference>
<dbReference type="FunFam" id="3.30.300.30:FF:000010">
    <property type="entry name" value="Enterobactin synthetase component F"/>
    <property type="match status" value="1"/>
</dbReference>
<dbReference type="FunFam" id="3.40.50.12780:FF:000012">
    <property type="entry name" value="Non-ribosomal peptide synthetase"/>
    <property type="match status" value="1"/>
</dbReference>
<dbReference type="FunFam" id="3.30.559.10:FF:000012">
    <property type="entry name" value="Non-ribosomal peptide synthetase"/>
    <property type="match status" value="1"/>
</dbReference>
<dbReference type="InterPro" id="IPR010071">
    <property type="entry name" value="AA_adenyl_dom"/>
</dbReference>
<accession>A0A7Y4K118</accession>
<name>A0A7Y4K118_9BACT</name>
<dbReference type="Gene3D" id="3.30.559.30">
    <property type="entry name" value="Nonribosomal peptide synthetase, condensation domain"/>
    <property type="match status" value="3"/>
</dbReference>
<dbReference type="CDD" id="cd17652">
    <property type="entry name" value="A_NRPS_CmdD_like"/>
    <property type="match status" value="1"/>
</dbReference>
<feature type="non-terminal residue" evidence="8">
    <location>
        <position position="2182"/>
    </location>
</feature>
<sequence length="2182" mass="241970">MSDLLKRLAGLSPEKQALLLKKLRSTTPAVANTPARQQSLPPLGPRPQGTRAPLSFAQQRLWFLEQLEPGTARYNIPSAVRLQGPLEVAVLERAFEALGKRHETLRTTFRQHPDSDSAEQVISPDQPPRMQVVDLSSLPPEAQQAEVLRRAQAEAGRPFDLVAGPLLRASLLRLGAEEHVLVLCMHHIVSDGWSMAVFVREMGTLYAAFLQGRPSPLPELPLQYADYAVWQRAWLREEELERQLSYWRQQLADAPVLLKLPTDHPRPAEQSFHGAGHPVLFSRPLSDALKAFAQREGATPFMLLLAAFQLLLSRYAGQDDVSVGSSIAGRRMEELEGLIGFFANTLVMRTRLDGDPPFRELLQRVRATTLGAYAHQDIPFEKLVEEFKPERNLSYNPFFQVLFTLLNAPSTKLSVSGLTLWPLELETTVSKVDLELAFTDSDGCFQGLFVYNSDLFDGATVARMATQLQTLLEDVLAHPDARLSELEWLTPTERQHLLRDWNDARRELPEVPLVHRLFEAQAARTPDATALCFGAESLTYAQLNARANQLARHLRRVGVRKEVLVALCLDRSPDLVIALLATLKAGGAFLPLDPHLPSERLDFIITDAVASVLLTHSSVDHPLDRHGYVLRLDEDEAHFARESADDLDVAPDALSLAYVIYTSGSTGRPKGALLQHRGLCNTALQTIDFMDLRPGCRLLQFFSPGFDASVSEIIPALLSGATLVLASREELMPGAPLVELVRQQSITTLKLTPTVLAQLQPEELSGVRTLIVAGEACTPELVERFAPGRRFVNAYGPTEATVCAAVNTAVRPDRVTLGRPFHNVRAYVLDAGLRPLPIGVPGELYLGGVGLARGYLGRPDLTAERFLPNPFASEPGARLYRTGDRARWLADGELESLGRVDFQVKLRGFRIELGEVEAVLAQHPAVRDTVVLLREDTPGHRRLVAYAVAADPEAPPEVTALRSWLKEKLPEYMVPAAFVVLETLPLSSSGKVDRGALRAPEASSQLQANAYVAPRDEVERQLADIWSRVLGREQVGIHDNFFELGGDSIISLQVVARARQAGLVLTTRHLFQHQTVARLAQVVQVTSRAASEQEAVTGPVPLTPIQQHLFQHDAAHAHHYNHALLLTPLQPREPALFEQALQLLVAHHDALRLRFTQHEGRWLQENASVEEAPFQLLRRDLSTTPAGEQAAALEAEATRLQESFVLSRPPLLRAALFELGRNQQRLLIIVNHLVVDVVSWRVLLEDLEMACLQLLRREPPCLPSKSTSFQTWARRLQAHGHSEALAAEAPLWLEDGRAQVAPLPLEATGENLRSSERTHVITFEAEETRLLIQEVPTAWRARINDVLLTALAQALAEWTGQPDVRVHLEGHGREELFADVDTSRTVGWFTSLVPVLLRVPADGGTGTRLRAIRDSLLRLPHHGIGHGLLKWMGPEALSQPLHAQPPPQVAFNYVGQFDNNSSSSQLFVRATEATGSSLAPSGKRLHALEVNGNVHQGQLRFLFSYSEQLHSEATIAALASRFQHHLRALITERHSEDARRFSPGDFPLASLSQRALDALVARTGPAIENVYPLSPTQQGMLFHVQLAPESGVYFEQLSWTVASSLDLNAFLAAWRACIQLHPILRSSFHWEGLDVPVQVVHADAPLPFEERDWSDLPAEEQRSRFEQLLRDDKRRGVDLRQAPLIRLTAVRLGEHGVRFLWSHHHLLVDGWSLGLLIKDVFSLYDVLRSGDRRLPTSRPAYADYIAWLRQREPGRDEAWWRTYLEGFDSPTPLPADSRATLTRGQAASHLVLELGFSAEETAALQSFARGHQLTLPTLALAAWGLVLSHSSGEHDVVFGQTVAGRPPELPGSDSIVGVFINTLPVRVRRAPAASSLVPWLQALQAQQLELRQHEHAPLVQVQSWSQVPRGTPLFESLLVFENYPLDSSLLGPSSSIVLQDIHGFESTNYPLTLSVIPAAALRLRAVAETPRFQPQALQRLLAHWRQALVSLTTASRLGDVSLLSVEERRQLLHDFNATAAPFPQERCIHHLFEQQVALRPDAIAVEFDSQRLTYRQLDAQANQLAHALRSHGVGPDDLVALCLERSLELIVSLLAILKAGAAYLPLDADYPAQRLAFMLEDAPPRLLLSSRALSARLSLHDALPRLLLEELRPNDWPASPPTVTVHSRNLAYVDFTSGSTGR</sequence>
<dbReference type="Pfam" id="PF00550">
    <property type="entry name" value="PP-binding"/>
    <property type="match status" value="1"/>
</dbReference>
<dbReference type="EMBL" id="JABFJW010000366">
    <property type="protein sequence ID" value="NOK13762.1"/>
    <property type="molecule type" value="Genomic_DNA"/>
</dbReference>
<evidence type="ECO:0000313" key="8">
    <source>
        <dbReference type="EMBL" id="NOK13762.1"/>
    </source>
</evidence>
<dbReference type="InterPro" id="IPR045851">
    <property type="entry name" value="AMP-bd_C_sf"/>
</dbReference>
<dbReference type="InterPro" id="IPR023213">
    <property type="entry name" value="CAT-like_dom_sf"/>
</dbReference>
<feature type="domain" description="Carrier" evidence="7">
    <location>
        <begin position="1013"/>
        <end position="1087"/>
    </location>
</feature>
<dbReference type="GO" id="GO:0044550">
    <property type="term" value="P:secondary metabolite biosynthetic process"/>
    <property type="evidence" value="ECO:0007669"/>
    <property type="project" value="UniProtKB-ARBA"/>
</dbReference>
<organism evidence="8 9">
    <name type="scientific">Corallococcus exercitus</name>
    <dbReference type="NCBI Taxonomy" id="2316736"/>
    <lineage>
        <taxon>Bacteria</taxon>
        <taxon>Pseudomonadati</taxon>
        <taxon>Myxococcota</taxon>
        <taxon>Myxococcia</taxon>
        <taxon>Myxococcales</taxon>
        <taxon>Cystobacterineae</taxon>
        <taxon>Myxococcaceae</taxon>
        <taxon>Corallococcus</taxon>
    </lineage>
</organism>
<dbReference type="Proteomes" id="UP000528460">
    <property type="component" value="Unassembled WGS sequence"/>
</dbReference>
<evidence type="ECO:0000313" key="9">
    <source>
        <dbReference type="Proteomes" id="UP000528460"/>
    </source>
</evidence>
<dbReference type="FunFam" id="1.10.1200.10:FF:000005">
    <property type="entry name" value="Nonribosomal peptide synthetase 1"/>
    <property type="match status" value="1"/>
</dbReference>
<keyword evidence="5" id="KW-0677">Repeat</keyword>
<dbReference type="InterPro" id="IPR001242">
    <property type="entry name" value="Condensation_dom"/>
</dbReference>
<comment type="cofactor">
    <cofactor evidence="1">
        <name>pantetheine 4'-phosphate</name>
        <dbReference type="ChEBI" id="CHEBI:47942"/>
    </cofactor>
</comment>
<comment type="similarity">
    <text evidence="2">Belongs to the ATP-dependent AMP-binding enzyme family.</text>
</comment>
<evidence type="ECO:0000256" key="2">
    <source>
        <dbReference type="ARBA" id="ARBA00006432"/>
    </source>
</evidence>
<dbReference type="Gene3D" id="3.40.50.980">
    <property type="match status" value="4"/>
</dbReference>
<keyword evidence="4" id="KW-0597">Phosphoprotein</keyword>
<dbReference type="Pfam" id="PF00668">
    <property type="entry name" value="Condensation"/>
    <property type="match status" value="3"/>
</dbReference>
<dbReference type="PANTHER" id="PTHR45527:SF1">
    <property type="entry name" value="FATTY ACID SYNTHASE"/>
    <property type="match status" value="1"/>
</dbReference>
<dbReference type="FunFam" id="3.40.50.980:FF:000001">
    <property type="entry name" value="Non-ribosomal peptide synthetase"/>
    <property type="match status" value="2"/>
</dbReference>
<dbReference type="Gene3D" id="1.10.1200.10">
    <property type="entry name" value="ACP-like"/>
    <property type="match status" value="1"/>
</dbReference>
<dbReference type="CDD" id="cd19531">
    <property type="entry name" value="LCL_NRPS-like"/>
    <property type="match status" value="1"/>
</dbReference>
<dbReference type="Pfam" id="PF13193">
    <property type="entry name" value="AMP-binding_C"/>
    <property type="match status" value="1"/>
</dbReference>
<keyword evidence="3" id="KW-0596">Phosphopantetheine</keyword>
<evidence type="ECO:0000256" key="4">
    <source>
        <dbReference type="ARBA" id="ARBA00022553"/>
    </source>
</evidence>
<dbReference type="Gene3D" id="3.30.300.30">
    <property type="match status" value="1"/>
</dbReference>
<dbReference type="GO" id="GO:0005829">
    <property type="term" value="C:cytosol"/>
    <property type="evidence" value="ECO:0007669"/>
    <property type="project" value="TreeGrafter"/>
</dbReference>
<proteinExistence type="inferred from homology"/>
<dbReference type="NCBIfam" id="TIGR01720">
    <property type="entry name" value="NRPS-para261"/>
    <property type="match status" value="1"/>
</dbReference>
<dbReference type="Gene3D" id="2.30.38.10">
    <property type="entry name" value="Luciferase, Domain 3"/>
    <property type="match status" value="1"/>
</dbReference>
<dbReference type="GO" id="GO:0043041">
    <property type="term" value="P:amino acid activation for nonribosomal peptide biosynthetic process"/>
    <property type="evidence" value="ECO:0007669"/>
    <property type="project" value="TreeGrafter"/>
</dbReference>
<dbReference type="SUPFAM" id="SSF52777">
    <property type="entry name" value="CoA-dependent acyltransferases"/>
    <property type="match status" value="6"/>
</dbReference>
<dbReference type="InterPro" id="IPR009081">
    <property type="entry name" value="PP-bd_ACP"/>
</dbReference>
<dbReference type="SMART" id="SM00823">
    <property type="entry name" value="PKS_PP"/>
    <property type="match status" value="1"/>
</dbReference>
<dbReference type="GO" id="GO:0031177">
    <property type="term" value="F:phosphopantetheine binding"/>
    <property type="evidence" value="ECO:0007669"/>
    <property type="project" value="InterPro"/>
</dbReference>
<dbReference type="Gene3D" id="3.30.559.10">
    <property type="entry name" value="Chloramphenicol acetyltransferase-like domain"/>
    <property type="match status" value="3"/>
</dbReference>
<dbReference type="CDD" id="cd19543">
    <property type="entry name" value="DCL_NRPS"/>
    <property type="match status" value="1"/>
</dbReference>
<protein>
    <submittedName>
        <fullName evidence="8">Amino acid adenylation domain-containing protein</fullName>
    </submittedName>
</protein>
<dbReference type="InterPro" id="IPR006162">
    <property type="entry name" value="Ppantetheine_attach_site"/>
</dbReference>